<dbReference type="PATRIC" id="fig|43687.5.peg.1934"/>
<dbReference type="SMART" id="SM00220">
    <property type="entry name" value="S_TKc"/>
    <property type="match status" value="1"/>
</dbReference>
<feature type="transmembrane region" description="Helical" evidence="3">
    <location>
        <begin position="12"/>
        <end position="32"/>
    </location>
</feature>
<feature type="transmembrane region" description="Helical" evidence="3">
    <location>
        <begin position="73"/>
        <end position="91"/>
    </location>
</feature>
<feature type="transmembrane region" description="Helical" evidence="3">
    <location>
        <begin position="267"/>
        <end position="288"/>
    </location>
</feature>
<evidence type="ECO:0000313" key="7">
    <source>
        <dbReference type="EMBL" id="AKV77003.1"/>
    </source>
</evidence>
<feature type="domain" description="Protein kinase" evidence="4">
    <location>
        <begin position="468"/>
        <end position="785"/>
    </location>
</feature>
<feature type="transmembrane region" description="Helical" evidence="3">
    <location>
        <begin position="134"/>
        <end position="161"/>
    </location>
</feature>
<dbReference type="SUPFAM" id="SSF56112">
    <property type="entry name" value="Protein kinase-like (PK-like)"/>
    <property type="match status" value="1"/>
</dbReference>
<evidence type="ECO:0000313" key="5">
    <source>
        <dbReference type="EMBL" id="AIM27936.1"/>
    </source>
</evidence>
<dbReference type="PROSITE" id="PS00108">
    <property type="entry name" value="PROTEIN_KINASE_ST"/>
    <property type="match status" value="1"/>
</dbReference>
<keyword evidence="2" id="KW-0067">ATP-binding</keyword>
<evidence type="ECO:0000313" key="11">
    <source>
        <dbReference type="Proteomes" id="UP000029084"/>
    </source>
</evidence>
<dbReference type="Proteomes" id="UP000056255">
    <property type="component" value="Chromosome"/>
</dbReference>
<dbReference type="PANTHER" id="PTHR44329">
    <property type="entry name" value="SERINE/THREONINE-PROTEIN KINASE TNNI3K-RELATED"/>
    <property type="match status" value="1"/>
</dbReference>
<feature type="transmembrane region" description="Helical" evidence="3">
    <location>
        <begin position="44"/>
        <end position="66"/>
    </location>
</feature>
<evidence type="ECO:0000313" key="15">
    <source>
        <dbReference type="Proteomes" id="UP000062475"/>
    </source>
</evidence>
<dbReference type="EMBL" id="CP012172">
    <property type="protein sequence ID" value="AKV74767.1"/>
    <property type="molecule type" value="Genomic_DNA"/>
</dbReference>
<dbReference type="GO" id="GO:0004674">
    <property type="term" value="F:protein serine/threonine kinase activity"/>
    <property type="evidence" value="ECO:0007669"/>
    <property type="project" value="TreeGrafter"/>
</dbReference>
<accession>A0A088E6H0</accession>
<dbReference type="GeneID" id="91756316"/>
<sequence>MKFSYGLLAKWSSALKIAGSLEAIAIAFLYLSREIGINPTLSSLSVPITSVLPLLFLLFVSLASILKHSTKAYGLAISVWLGLALIMLNLGMKGGELGTVTGYALSFLATLILVISSIVLFTHKGKWKTFVFSFLLYVILVLPLISYLFLGNQFISLLISLEGGQLSVIPNTLISELHSSTGLISVFLSSLGLVGFLMLSYSPDTKPFQAFRSVGLTYPSIPIFGSLWLLAFSQVLGGDFSLPFVILALASLIMVPISLVPKVRVNAVPLGLITSTISLALGGLMFLLTSSPLLPLLLTGAGGSVIPRGLTDPDKVKAKLVESVRLKRYSTAKRYVGFLNSLGISTSSLACQFSRDKNCTVLLWLISNYNVDYNSCQDLKGFVQCILSSGNLPNNVDPLLLALEKRDRENAEKLAGLVLAKGVNERTRETARRIISPSTPAPAQEKLNLPPLSQWDPSLWVNREIYGYQVKRVVGKGGTAYVLLGERGGQAYAIKIPFISPASAGERTRLSKTTFADMAGESSKLQEISTKTEDMVTLYGIFVDRTAITEILSGKVEVYLKSPPAMVMEFMGGGDVDSLLKEQAVFYSEKWERIVTFILMRVARALNMVHTEGYVHLDVKTKNIFFSSFPGRSGDEVFENLVTGRVKAKLGDLGASKKVGGVLDQYTAEYCPVDQVQALLMRSGAHPRMDIYALGATGYKMLTGQILNPAEVVKLMDGAVDEYLNRGNYSVLIDQAFREYQKFYAGLSLPGVDPELANVIKAMVNPDPVRRPTAGQVATNLERILNRMGK</sequence>
<dbReference type="Gene3D" id="1.10.510.10">
    <property type="entry name" value="Transferase(Phosphotransferase) domain 1"/>
    <property type="match status" value="1"/>
</dbReference>
<dbReference type="GO" id="GO:0005524">
    <property type="term" value="F:ATP binding"/>
    <property type="evidence" value="ECO:0007669"/>
    <property type="project" value="UniProtKB-KW"/>
</dbReference>
<reference evidence="10 12" key="3">
    <citation type="submission" date="2015-07" db="EMBL/GenBank/DDBJ databases">
        <title>Physiological, transcriptional responses and genome re-sequencing of acid resistant extremely thermoacidophilic Metallosphaera sedula SARC-M1.</title>
        <authorList>
            <person name="Ai C."/>
            <person name="McCarthy S."/>
            <person name="Eckrich V."/>
            <person name="Rudrappa D."/>
            <person name="Qiu G."/>
            <person name="Blum P."/>
        </authorList>
    </citation>
    <scope>NUCLEOTIDE SEQUENCE [LARGE SCALE GENOMIC DNA]</scope>
    <source>
        <strain evidence="10 12">SARC-M1</strain>
    </source>
</reference>
<dbReference type="Proteomes" id="UP000061362">
    <property type="component" value="Chromosome"/>
</dbReference>
<evidence type="ECO:0000313" key="8">
    <source>
        <dbReference type="EMBL" id="AKV79255.1"/>
    </source>
</evidence>
<dbReference type="Proteomes" id="UP000068832">
    <property type="component" value="Chromosome"/>
</dbReference>
<dbReference type="InterPro" id="IPR011009">
    <property type="entry name" value="Kinase-like_dom_sf"/>
</dbReference>
<keyword evidence="5" id="KW-0808">Transferase</keyword>
<dbReference type="InterPro" id="IPR000719">
    <property type="entry name" value="Prot_kinase_dom"/>
</dbReference>
<dbReference type="InterPro" id="IPR008271">
    <property type="entry name" value="Ser/Thr_kinase_AS"/>
</dbReference>
<evidence type="ECO:0000259" key="4">
    <source>
        <dbReference type="PROSITE" id="PS50011"/>
    </source>
</evidence>
<evidence type="ECO:0000256" key="3">
    <source>
        <dbReference type="SAM" id="Phobius"/>
    </source>
</evidence>
<dbReference type="EMBL" id="CP012173">
    <property type="protein sequence ID" value="AKV77003.1"/>
    <property type="molecule type" value="Genomic_DNA"/>
</dbReference>
<keyword evidence="3" id="KW-0812">Transmembrane</keyword>
<dbReference type="EMBL" id="CP012176">
    <property type="protein sequence ID" value="AKV83735.1"/>
    <property type="molecule type" value="Genomic_DNA"/>
</dbReference>
<keyword evidence="5" id="KW-0418">Kinase</keyword>
<feature type="transmembrane region" description="Helical" evidence="3">
    <location>
        <begin position="103"/>
        <end position="122"/>
    </location>
</feature>
<dbReference type="AlphaFoldDB" id="A0A088E6H0"/>
<evidence type="ECO:0000313" key="13">
    <source>
        <dbReference type="Proteomes" id="UP000061362"/>
    </source>
</evidence>
<dbReference type="RefSeq" id="WP_012021739.1">
    <property type="nucleotide sequence ID" value="NZ_AP019770.1"/>
</dbReference>
<evidence type="ECO:0000313" key="12">
    <source>
        <dbReference type="Proteomes" id="UP000056255"/>
    </source>
</evidence>
<dbReference type="EMBL" id="CP008822">
    <property type="protein sequence ID" value="AIM27936.1"/>
    <property type="molecule type" value="Genomic_DNA"/>
</dbReference>
<dbReference type="EMBL" id="CP012175">
    <property type="protein sequence ID" value="AKV81500.1"/>
    <property type="molecule type" value="Genomic_DNA"/>
</dbReference>
<dbReference type="OrthoDB" id="41005at2157"/>
<dbReference type="InterPro" id="IPR051681">
    <property type="entry name" value="Ser/Thr_Kinases-Pseudokinases"/>
</dbReference>
<reference evidence="5 11" key="1">
    <citation type="journal article" date="2014" name="J. Bacteriol.">
        <title>Role of an Archaeal PitA Transporter in the Copper and Arsenic Resistance of Metallosphaera sedula, an Extreme Thermoacidophile.</title>
        <authorList>
            <person name="McCarthy S."/>
            <person name="Ai C."/>
            <person name="Wheaton G."/>
            <person name="Tevatia R."/>
            <person name="Eckrich V."/>
            <person name="Kelly R."/>
            <person name="Blum P."/>
        </authorList>
    </citation>
    <scope>NUCLEOTIDE SEQUENCE [LARGE SCALE GENOMIC DNA]</scope>
    <source>
        <strain evidence="5 11">CuR1</strain>
    </source>
</reference>
<keyword evidence="1" id="KW-0547">Nucleotide-binding</keyword>
<dbReference type="Proteomes" id="UP000029084">
    <property type="component" value="Chromosome"/>
</dbReference>
<evidence type="ECO:0000313" key="16">
    <source>
        <dbReference type="Proteomes" id="UP000068832"/>
    </source>
</evidence>
<evidence type="ECO:0000313" key="10">
    <source>
        <dbReference type="EMBL" id="AKV83735.1"/>
    </source>
</evidence>
<dbReference type="InterPro" id="IPR017441">
    <property type="entry name" value="Protein_kinase_ATP_BS"/>
</dbReference>
<evidence type="ECO:0000256" key="2">
    <source>
        <dbReference type="ARBA" id="ARBA00022840"/>
    </source>
</evidence>
<gene>
    <name evidence="5" type="ORF">HA72_1797</name>
    <name evidence="6" type="ORF">MsedA_1838</name>
    <name evidence="7" type="ORF">MsedB_1840</name>
    <name evidence="8" type="ORF">MsedC_1838</name>
    <name evidence="9" type="ORF">MsedD_1839</name>
    <name evidence="10" type="ORF">MsedE_1840</name>
</gene>
<evidence type="ECO:0000313" key="14">
    <source>
        <dbReference type="Proteomes" id="UP000062398"/>
    </source>
</evidence>
<organism evidence="5 11">
    <name type="scientific">Metallosphaera sedula</name>
    <dbReference type="NCBI Taxonomy" id="43687"/>
    <lineage>
        <taxon>Archaea</taxon>
        <taxon>Thermoproteota</taxon>
        <taxon>Thermoprotei</taxon>
        <taxon>Sulfolobales</taxon>
        <taxon>Sulfolobaceae</taxon>
        <taxon>Metallosphaera</taxon>
    </lineage>
</organism>
<keyword evidence="3" id="KW-0472">Membrane</keyword>
<dbReference type="OMA" id="NINYVIM"/>
<feature type="transmembrane region" description="Helical" evidence="3">
    <location>
        <begin position="181"/>
        <end position="201"/>
    </location>
</feature>
<dbReference type="EMBL" id="CP012174">
    <property type="protein sequence ID" value="AKV79255.1"/>
    <property type="molecule type" value="Genomic_DNA"/>
</dbReference>
<proteinExistence type="predicted"/>
<dbReference type="Proteomes" id="UP000062475">
    <property type="component" value="Chromosome"/>
</dbReference>
<dbReference type="Pfam" id="PF00069">
    <property type="entry name" value="Pkinase"/>
    <property type="match status" value="1"/>
</dbReference>
<evidence type="ECO:0000313" key="9">
    <source>
        <dbReference type="EMBL" id="AKV81500.1"/>
    </source>
</evidence>
<evidence type="ECO:0000256" key="1">
    <source>
        <dbReference type="ARBA" id="ARBA00022741"/>
    </source>
</evidence>
<evidence type="ECO:0000313" key="6">
    <source>
        <dbReference type="EMBL" id="AKV74767.1"/>
    </source>
</evidence>
<protein>
    <submittedName>
        <fullName evidence="5">Protein kinase</fullName>
    </submittedName>
</protein>
<name>A0A088E6H0_9CREN</name>
<dbReference type="PROSITE" id="PS50011">
    <property type="entry name" value="PROTEIN_KINASE_DOM"/>
    <property type="match status" value="1"/>
</dbReference>
<dbReference type="PROSITE" id="PS00107">
    <property type="entry name" value="PROTEIN_KINASE_ATP"/>
    <property type="match status" value="1"/>
</dbReference>
<feature type="transmembrane region" description="Helical" evidence="3">
    <location>
        <begin position="213"/>
        <end position="234"/>
    </location>
</feature>
<keyword evidence="3" id="KW-1133">Transmembrane helix</keyword>
<dbReference type="Proteomes" id="UP000062398">
    <property type="component" value="Chromosome"/>
</dbReference>
<reference evidence="13 14" key="2">
    <citation type="journal article" date="2015" name="Genome Announc.">
        <title>Complete Genome Sequences of Evolved Arsenate-Resistant Metallosphaera sedula Strains.</title>
        <authorList>
            <person name="Ai C."/>
            <person name="McCarthy S."/>
            <person name="Schackwitz W."/>
            <person name="Martin J."/>
            <person name="Lipzen A."/>
            <person name="Blum P."/>
        </authorList>
    </citation>
    <scope>NUCLEOTIDE SEQUENCE [LARGE SCALE GENOMIC DNA]</scope>
    <source>
        <strain evidence="8 14">ARS120-1</strain>
        <strain evidence="9 13">ARS120-2</strain>
        <strain evidence="6 16">ARS50-1</strain>
        <strain evidence="7 15">ARS50-2</strain>
    </source>
</reference>
<feature type="transmembrane region" description="Helical" evidence="3">
    <location>
        <begin position="240"/>
        <end position="260"/>
    </location>
</feature>